<sequence>MNQEDRQHNGEAGDVFEEEERAFSRKPRSSLLSAMLRLLFVQQVIERHGLLSSNYDQLNQPSLELQMTK</sequence>
<evidence type="ECO:0000256" key="1">
    <source>
        <dbReference type="SAM" id="MobiDB-lite"/>
    </source>
</evidence>
<dbReference type="AlphaFoldDB" id="A0A4Y1RZH7"/>
<evidence type="ECO:0000313" key="2">
    <source>
        <dbReference type="EMBL" id="BBH09213.1"/>
    </source>
</evidence>
<accession>A0A4Y1RZH7</accession>
<proteinExistence type="predicted"/>
<organism evidence="2">
    <name type="scientific">Prunus dulcis</name>
    <name type="common">Almond</name>
    <name type="synonym">Amygdalus dulcis</name>
    <dbReference type="NCBI Taxonomy" id="3755"/>
    <lineage>
        <taxon>Eukaryota</taxon>
        <taxon>Viridiplantae</taxon>
        <taxon>Streptophyta</taxon>
        <taxon>Embryophyta</taxon>
        <taxon>Tracheophyta</taxon>
        <taxon>Spermatophyta</taxon>
        <taxon>Magnoliopsida</taxon>
        <taxon>eudicotyledons</taxon>
        <taxon>Gunneridae</taxon>
        <taxon>Pentapetalae</taxon>
        <taxon>rosids</taxon>
        <taxon>fabids</taxon>
        <taxon>Rosales</taxon>
        <taxon>Rosaceae</taxon>
        <taxon>Amygdaloideae</taxon>
        <taxon>Amygdaleae</taxon>
        <taxon>Prunus</taxon>
    </lineage>
</organism>
<feature type="compositionally biased region" description="Basic and acidic residues" evidence="1">
    <location>
        <begin position="1"/>
        <end position="11"/>
    </location>
</feature>
<feature type="region of interest" description="Disordered" evidence="1">
    <location>
        <begin position="1"/>
        <end position="24"/>
    </location>
</feature>
<reference evidence="2" key="1">
    <citation type="journal article" date="2019" name="Science">
        <title>Mutation of a bHLH transcription factor allowed almond domestication.</title>
        <authorList>
            <person name="Sanchez-Perez R."/>
            <person name="Pavan S."/>
            <person name="Mazzeo R."/>
            <person name="Moldovan C."/>
            <person name="Aiese Cigliano R."/>
            <person name="Del Cueto J."/>
            <person name="Ricciardi F."/>
            <person name="Lotti C."/>
            <person name="Ricciardi L."/>
            <person name="Dicenta F."/>
            <person name="Lopez-Marques R.L."/>
            <person name="Lindberg Moller B."/>
        </authorList>
    </citation>
    <scope>NUCLEOTIDE SEQUENCE</scope>
</reference>
<dbReference type="EMBL" id="AP019304">
    <property type="protein sequence ID" value="BBH09213.1"/>
    <property type="molecule type" value="Genomic_DNA"/>
</dbReference>
<protein>
    <submittedName>
        <fullName evidence="2">K-box region and MADS-box transcription factor family protein</fullName>
    </submittedName>
</protein>
<gene>
    <name evidence="2" type="ORF">Prudu_021647</name>
</gene>
<name>A0A4Y1RZH7_PRUDU</name>